<dbReference type="EMBL" id="JAHHUM010001875">
    <property type="protein sequence ID" value="KAK5608017.1"/>
    <property type="molecule type" value="Genomic_DNA"/>
</dbReference>
<gene>
    <name evidence="1" type="ORF">CRENBAI_006315</name>
</gene>
<proteinExistence type="predicted"/>
<sequence>MFSISMYFHAIKRQQPVSSLRIKQLEQTKELFESVVFVGCRWIPQKSHYTVGGRGVERSNHLIILSVVCCESVEVKLSLDMLEPQTLVNLRTVVLNIIIVALEFNFSLRYLLENLLISPGPMDNQ</sequence>
<organism evidence="1 2">
    <name type="scientific">Crenichthys baileyi</name>
    <name type="common">White River springfish</name>
    <dbReference type="NCBI Taxonomy" id="28760"/>
    <lineage>
        <taxon>Eukaryota</taxon>
        <taxon>Metazoa</taxon>
        <taxon>Chordata</taxon>
        <taxon>Craniata</taxon>
        <taxon>Vertebrata</taxon>
        <taxon>Euteleostomi</taxon>
        <taxon>Actinopterygii</taxon>
        <taxon>Neopterygii</taxon>
        <taxon>Teleostei</taxon>
        <taxon>Neoteleostei</taxon>
        <taxon>Acanthomorphata</taxon>
        <taxon>Ovalentaria</taxon>
        <taxon>Atherinomorphae</taxon>
        <taxon>Cyprinodontiformes</taxon>
        <taxon>Goodeidae</taxon>
        <taxon>Crenichthys</taxon>
    </lineage>
</organism>
<comment type="caution">
    <text evidence="1">The sequence shown here is derived from an EMBL/GenBank/DDBJ whole genome shotgun (WGS) entry which is preliminary data.</text>
</comment>
<protein>
    <submittedName>
        <fullName evidence="1">Uncharacterized protein</fullName>
    </submittedName>
</protein>
<dbReference type="Proteomes" id="UP001311232">
    <property type="component" value="Unassembled WGS sequence"/>
</dbReference>
<accession>A0AAV9RGJ5</accession>
<evidence type="ECO:0000313" key="2">
    <source>
        <dbReference type="Proteomes" id="UP001311232"/>
    </source>
</evidence>
<name>A0AAV9RGJ5_9TELE</name>
<reference evidence="1 2" key="1">
    <citation type="submission" date="2021-06" db="EMBL/GenBank/DDBJ databases">
        <authorList>
            <person name="Palmer J.M."/>
        </authorList>
    </citation>
    <scope>NUCLEOTIDE SEQUENCE [LARGE SCALE GENOMIC DNA]</scope>
    <source>
        <strain evidence="1 2">MEX-2019</strain>
        <tissue evidence="1">Muscle</tissue>
    </source>
</reference>
<dbReference type="AlphaFoldDB" id="A0AAV9RGJ5"/>
<evidence type="ECO:0000313" key="1">
    <source>
        <dbReference type="EMBL" id="KAK5608017.1"/>
    </source>
</evidence>
<keyword evidence="2" id="KW-1185">Reference proteome</keyword>